<sequence length="445" mass="46628">MTALPRKSPSAKGSHAKALSENPLKMSPALGASLAILGLEGSVPLLHGAQGCTAFGLVIMVRHFKEPIPIQTTAMSELTTILGGADNLEQAVLTLKSKLGPKVIGVCSTGLTATRGEDLAADLKRIAAEQAETLDGTRLIGIDTPDYAGGLEDGWSRAVTAMIDQVARPNPGPRDPKRIALLAGCHLSAGDIDELRDLAEAFGLEATVVPDLADSLDGHLPPAWPKTTPGGTRLQDIETLGAAGAVLALGRHMEPAARLLEDRTGCPALVLPNLTGLTESDRLVATLARLSGRPVPARLRRQRDRLRDTLLDAHFHTGDKGIAVAAEPDLLAALVGLVESLGARITAAVAPQSGPALEEIKAPVTIGDLGDLEDMVRAAPEPCHLIISHSHGRHPAQALGLPLLRAGFPQFDRIGAQHQVSVGYRGTQARVVELANLFIDHPGDH</sequence>
<proteinExistence type="inferred from homology"/>
<dbReference type="PROSITE" id="PS00699">
    <property type="entry name" value="NITROGENASE_1_1"/>
    <property type="match status" value="1"/>
</dbReference>
<evidence type="ECO:0000256" key="5">
    <source>
        <dbReference type="ARBA" id="ARBA00023231"/>
    </source>
</evidence>
<keyword evidence="5 6" id="KW-0535">Nitrogen fixation</keyword>
<dbReference type="PANTHER" id="PTHR33712">
    <property type="entry name" value="LIGHT-INDEPENDENT PROTOCHLOROPHYLLIDE REDUCTASE SUBUNIT B"/>
    <property type="match status" value="1"/>
</dbReference>
<organism evidence="8 9">
    <name type="scientific">Roseospirillum parvum</name>
    <dbReference type="NCBI Taxonomy" id="83401"/>
    <lineage>
        <taxon>Bacteria</taxon>
        <taxon>Pseudomonadati</taxon>
        <taxon>Pseudomonadota</taxon>
        <taxon>Alphaproteobacteria</taxon>
        <taxon>Rhodospirillales</taxon>
        <taxon>Rhodospirillaceae</taxon>
        <taxon>Roseospirillum</taxon>
    </lineage>
</organism>
<dbReference type="InterPro" id="IPR000318">
    <property type="entry name" value="Nase_comp1_CS"/>
</dbReference>
<name>A0A1G8G9Z3_9PROT</name>
<keyword evidence="9" id="KW-1185">Reference proteome</keyword>
<dbReference type="EMBL" id="FNCV01000022">
    <property type="protein sequence ID" value="SDH91218.1"/>
    <property type="molecule type" value="Genomic_DNA"/>
</dbReference>
<gene>
    <name evidence="8" type="ORF">SAMN05421742_1224</name>
</gene>
<evidence type="ECO:0000256" key="4">
    <source>
        <dbReference type="ARBA" id="ARBA00013282"/>
    </source>
</evidence>
<dbReference type="Gene3D" id="6.10.250.1090">
    <property type="match status" value="1"/>
</dbReference>
<dbReference type="GO" id="GO:0065003">
    <property type="term" value="P:protein-containing complex assembly"/>
    <property type="evidence" value="ECO:0007669"/>
    <property type="project" value="InterPro"/>
</dbReference>
<comment type="pathway">
    <text evidence="2">Cofactor biosynthesis; Fe-Mo cofactor biosynthesis.</text>
</comment>
<dbReference type="Pfam" id="PF00148">
    <property type="entry name" value="Oxidored_nitro"/>
    <property type="match status" value="1"/>
</dbReference>
<dbReference type="SUPFAM" id="SSF53807">
    <property type="entry name" value="Helical backbone' metal receptor"/>
    <property type="match status" value="1"/>
</dbReference>
<evidence type="ECO:0000259" key="7">
    <source>
        <dbReference type="Pfam" id="PF00148"/>
    </source>
</evidence>
<dbReference type="Proteomes" id="UP000217076">
    <property type="component" value="Unassembled WGS sequence"/>
</dbReference>
<comment type="similarity">
    <text evidence="3 6">Belongs to the NifD/NifK/NifE/NifN family.</text>
</comment>
<dbReference type="NCBIfam" id="TIGR01285">
    <property type="entry name" value="nifN"/>
    <property type="match status" value="1"/>
</dbReference>
<dbReference type="InterPro" id="IPR050152">
    <property type="entry name" value="ChlB/BchB/BchZ"/>
</dbReference>
<evidence type="ECO:0000256" key="6">
    <source>
        <dbReference type="RuleBase" id="RU004021"/>
    </source>
</evidence>
<dbReference type="AlphaFoldDB" id="A0A1G8G9Z3"/>
<dbReference type="RefSeq" id="WP_218119576.1">
    <property type="nucleotide sequence ID" value="NZ_FNCV01000022.1"/>
</dbReference>
<dbReference type="STRING" id="83401.SAMN05421742_1224"/>
<dbReference type="Gene3D" id="3.40.50.1980">
    <property type="entry name" value="Nitrogenase molybdenum iron protein domain"/>
    <property type="match status" value="3"/>
</dbReference>
<evidence type="ECO:0000313" key="8">
    <source>
        <dbReference type="EMBL" id="SDH91218.1"/>
    </source>
</evidence>
<evidence type="ECO:0000256" key="2">
    <source>
        <dbReference type="ARBA" id="ARBA00005155"/>
    </source>
</evidence>
<dbReference type="InterPro" id="IPR000510">
    <property type="entry name" value="Nase/OxRdtase_comp1"/>
</dbReference>
<dbReference type="GO" id="GO:0016163">
    <property type="term" value="F:nitrogenase activity"/>
    <property type="evidence" value="ECO:0007669"/>
    <property type="project" value="InterPro"/>
</dbReference>
<evidence type="ECO:0000256" key="3">
    <source>
        <dbReference type="ARBA" id="ARBA00011002"/>
    </source>
</evidence>
<reference evidence="9" key="1">
    <citation type="submission" date="2016-10" db="EMBL/GenBank/DDBJ databases">
        <authorList>
            <person name="Varghese N."/>
            <person name="Submissions S."/>
        </authorList>
    </citation>
    <scope>NUCLEOTIDE SEQUENCE [LARGE SCALE GENOMIC DNA]</scope>
    <source>
        <strain evidence="9">930I</strain>
    </source>
</reference>
<dbReference type="PANTHER" id="PTHR33712:SF7">
    <property type="entry name" value="LIGHT-INDEPENDENT PROTOCHLOROPHYLLIDE REDUCTASE SUBUNIT B"/>
    <property type="match status" value="1"/>
</dbReference>
<evidence type="ECO:0000313" key="9">
    <source>
        <dbReference type="Proteomes" id="UP000217076"/>
    </source>
</evidence>
<dbReference type="InterPro" id="IPR005975">
    <property type="entry name" value="Nase_Mo-Fe_CF"/>
</dbReference>
<protein>
    <recommendedName>
        <fullName evidence="4">Nitrogenase iron-molybdenum cofactor biosynthesis protein NifN</fullName>
    </recommendedName>
</protein>
<comment type="function">
    <text evidence="1">This protein may play a role in the biosynthesis of the prosthetic group of nitrogenase (FeMo cofactor).</text>
</comment>
<feature type="domain" description="Nitrogenase/oxidoreductase component 1" evidence="7">
    <location>
        <begin position="28"/>
        <end position="437"/>
    </location>
</feature>
<dbReference type="UniPathway" id="UPA00782"/>
<accession>A0A1G8G9Z3</accession>
<evidence type="ECO:0000256" key="1">
    <source>
        <dbReference type="ARBA" id="ARBA00003171"/>
    </source>
</evidence>